<organism evidence="4 5">
    <name type="scientific">Neobacillus pocheonensis</name>
    <dbReference type="NCBI Taxonomy" id="363869"/>
    <lineage>
        <taxon>Bacteria</taxon>
        <taxon>Bacillati</taxon>
        <taxon>Bacillota</taxon>
        <taxon>Bacilli</taxon>
        <taxon>Bacillales</taxon>
        <taxon>Bacillaceae</taxon>
        <taxon>Neobacillus</taxon>
    </lineage>
</organism>
<comment type="caution">
    <text evidence="4">The sequence shown here is derived from an EMBL/GenBank/DDBJ whole genome shotgun (WGS) entry which is preliminary data.</text>
</comment>
<protein>
    <recommendedName>
        <fullName evidence="3">Core-binding (CB) domain-containing protein</fullName>
    </recommendedName>
</protein>
<feature type="domain" description="Core-binding (CB)" evidence="3">
    <location>
        <begin position="19"/>
        <end position="101"/>
    </location>
</feature>
<keyword evidence="5" id="KW-1185">Reference proteome</keyword>
<dbReference type="InterPro" id="IPR010998">
    <property type="entry name" value="Integrase_recombinase_N"/>
</dbReference>
<proteinExistence type="predicted"/>
<dbReference type="Gene3D" id="1.10.150.130">
    <property type="match status" value="1"/>
</dbReference>
<dbReference type="InterPro" id="IPR044068">
    <property type="entry name" value="CB"/>
</dbReference>
<sequence>MAVSRQHQIHQKKLEEMVNEMPSYVGEYVDDKLDTRSPSTLLNYLHDYKIFFGWLIAERITNCQNIKDIPLSDLENLRLDDAKNFFKCLQRREVHINKKEN</sequence>
<name>A0ABT0WJL7_9BACI</name>
<evidence type="ECO:0000256" key="2">
    <source>
        <dbReference type="PROSITE-ProRule" id="PRU01248"/>
    </source>
</evidence>
<evidence type="ECO:0000259" key="3">
    <source>
        <dbReference type="PROSITE" id="PS51900"/>
    </source>
</evidence>
<gene>
    <name evidence="4" type="ORF">NDK43_26550</name>
</gene>
<reference evidence="4 5" key="1">
    <citation type="submission" date="2022-06" db="EMBL/GenBank/DDBJ databases">
        <authorList>
            <person name="Jeon C.O."/>
        </authorList>
    </citation>
    <scope>NUCLEOTIDE SEQUENCE [LARGE SCALE GENOMIC DNA]</scope>
    <source>
        <strain evidence="4 5">KCTC 13943</strain>
    </source>
</reference>
<evidence type="ECO:0000313" key="5">
    <source>
        <dbReference type="Proteomes" id="UP001523262"/>
    </source>
</evidence>
<dbReference type="PROSITE" id="PS51900">
    <property type="entry name" value="CB"/>
    <property type="match status" value="1"/>
</dbReference>
<dbReference type="EMBL" id="JAMQCR010000002">
    <property type="protein sequence ID" value="MCM2535267.1"/>
    <property type="molecule type" value="Genomic_DNA"/>
</dbReference>
<evidence type="ECO:0000256" key="1">
    <source>
        <dbReference type="ARBA" id="ARBA00023125"/>
    </source>
</evidence>
<evidence type="ECO:0000313" key="4">
    <source>
        <dbReference type="EMBL" id="MCM2535267.1"/>
    </source>
</evidence>
<accession>A0ABT0WJL7</accession>
<keyword evidence="1 2" id="KW-0238">DNA-binding</keyword>
<dbReference type="Proteomes" id="UP001523262">
    <property type="component" value="Unassembled WGS sequence"/>
</dbReference>